<accession>A0AAW0FTD7</accession>
<evidence type="ECO:0000256" key="2">
    <source>
        <dbReference type="SAM" id="MobiDB-lite"/>
    </source>
</evidence>
<keyword evidence="1" id="KW-0175">Coiled coil</keyword>
<organism evidence="3 4">
    <name type="scientific">Cerrena zonata</name>
    <dbReference type="NCBI Taxonomy" id="2478898"/>
    <lineage>
        <taxon>Eukaryota</taxon>
        <taxon>Fungi</taxon>
        <taxon>Dikarya</taxon>
        <taxon>Basidiomycota</taxon>
        <taxon>Agaricomycotina</taxon>
        <taxon>Agaricomycetes</taxon>
        <taxon>Polyporales</taxon>
        <taxon>Cerrenaceae</taxon>
        <taxon>Cerrena</taxon>
    </lineage>
</organism>
<evidence type="ECO:0000313" key="4">
    <source>
        <dbReference type="Proteomes" id="UP001385951"/>
    </source>
</evidence>
<feature type="compositionally biased region" description="Acidic residues" evidence="2">
    <location>
        <begin position="391"/>
        <end position="402"/>
    </location>
</feature>
<reference evidence="3 4" key="1">
    <citation type="submission" date="2022-09" db="EMBL/GenBank/DDBJ databases">
        <authorList>
            <person name="Palmer J.M."/>
        </authorList>
    </citation>
    <scope>NUCLEOTIDE SEQUENCE [LARGE SCALE GENOMIC DNA]</scope>
    <source>
        <strain evidence="3 4">DSM 7382</strain>
    </source>
</reference>
<evidence type="ECO:0000256" key="1">
    <source>
        <dbReference type="SAM" id="Coils"/>
    </source>
</evidence>
<feature type="compositionally biased region" description="Acidic residues" evidence="2">
    <location>
        <begin position="80"/>
        <end position="89"/>
    </location>
</feature>
<dbReference type="AlphaFoldDB" id="A0AAW0FTD7"/>
<dbReference type="PANTHER" id="PTHR33096">
    <property type="entry name" value="CXC2 DOMAIN-CONTAINING PROTEIN"/>
    <property type="match status" value="1"/>
</dbReference>
<protein>
    <submittedName>
        <fullName evidence="3">Uncharacterized protein</fullName>
    </submittedName>
</protein>
<comment type="caution">
    <text evidence="3">The sequence shown here is derived from an EMBL/GenBank/DDBJ whole genome shotgun (WGS) entry which is preliminary data.</text>
</comment>
<gene>
    <name evidence="3" type="ORF">QCA50_013624</name>
</gene>
<dbReference type="InterPro" id="IPR040521">
    <property type="entry name" value="KDZ"/>
</dbReference>
<keyword evidence="4" id="KW-1185">Reference proteome</keyword>
<feature type="coiled-coil region" evidence="1">
    <location>
        <begin position="603"/>
        <end position="640"/>
    </location>
</feature>
<dbReference type="Pfam" id="PF18758">
    <property type="entry name" value="KDZ"/>
    <property type="match status" value="1"/>
</dbReference>
<feature type="region of interest" description="Disordered" evidence="2">
    <location>
        <begin position="374"/>
        <end position="416"/>
    </location>
</feature>
<feature type="compositionally biased region" description="Low complexity" evidence="2">
    <location>
        <begin position="154"/>
        <end position="165"/>
    </location>
</feature>
<dbReference type="EMBL" id="JASBNA010000031">
    <property type="protein sequence ID" value="KAK7683362.1"/>
    <property type="molecule type" value="Genomic_DNA"/>
</dbReference>
<dbReference type="PANTHER" id="PTHR33096:SF1">
    <property type="entry name" value="CXC1-LIKE CYSTEINE CLUSTER ASSOCIATED WITH KDZ TRANSPOSASES DOMAIN-CONTAINING PROTEIN"/>
    <property type="match status" value="1"/>
</dbReference>
<name>A0AAW0FTD7_9APHY</name>
<feature type="compositionally biased region" description="Pro residues" evidence="2">
    <location>
        <begin position="166"/>
        <end position="178"/>
    </location>
</feature>
<dbReference type="Proteomes" id="UP001385951">
    <property type="component" value="Unassembled WGS sequence"/>
</dbReference>
<evidence type="ECO:0000313" key="3">
    <source>
        <dbReference type="EMBL" id="KAK7683362.1"/>
    </source>
</evidence>
<sequence>MKCWHKPAGAKDKISTTLGFKARAAARLRLKERLHAQYTGLDAAGCQLLQTLQTESCTNIARDLTVNDDVPMLDNGSNDWAEEDDDDAELPNNDDMQIVHAMSSLRWTRGQRSRHPRSWRLRRQQEMSGWNPLIEPLADAYIKWKYGKSNTTESASPSPGGHSASSPPPTSNGSPPPQEESCQAYTLVVYELFLMERSCTILRPSSSTSAAVDFAEHGLLVKTPVLPEAAIGFRTLELFHRIRSRKASMSIEAFTRVMCDYYMIPFRCYLRMILSETYEVYLRMLRLIDKRIASALGRDTPNWRVKNACTACCYVLHDEPELKYARMWAHDGNNSLKRVLPYGNRVAADTRIYNESDYILPRDFVDRYANEVKSRQVTQTPRHREVRTGDSTDDESDNEGEMITEQTLGPEGDPTDGTLSTPNNIDQCVKNWKAAASDDKKKSWGIFDETGIYASVCEHGLILWVCNMVRSGELAKYPLAMVAKALEVLDGSSAIASDIGCAFAGTVRNSSLGPAVLEKKFDFLVNAFHGYSHNYQCQRKNHPSVFEGVGLRDFETCERVFSSSNGLAPGTRHASAFRRDLWQENFWIHWDSDKYGNLGIFLLNNYKQALDILDNDSRALEESKQRFNVSDEDMDRWEKEQAEFFDQLGEEPETNTLQVEYVELLQALQAARTEKSKCESSYFDRIGNIDFVSETPGSSNQAYSEAASATRRLESQRRVAIERCDSLLRDIVDMECRLSITQRWIPGDAMYGETSKYIVERAYHRAVDKLHKLVIQRLFELHKLNISGTGYKMRTHIAKSLQTQSKVIRRAVENYNNAATRLTPPQEKLDWAKMSQCGYVEELTMLRSTRNDIRDKPWVKPVYREMLKLRHQVARAKEEVIRCNVETRHVYTAIYDETQLFSQVTTQLTTSKDPLLGPVCDFITRRIGVNSLLLKYVQKIYSLVGFTGDRTRGVRVGTVQQGSTIEDMMATDEVGTHTEEGDEDEDILDDDEEFQQEMNSLETFFSNLDIL</sequence>
<feature type="region of interest" description="Disordered" evidence="2">
    <location>
        <begin position="73"/>
        <end position="92"/>
    </location>
</feature>
<proteinExistence type="predicted"/>
<feature type="region of interest" description="Disordered" evidence="2">
    <location>
        <begin position="149"/>
        <end position="180"/>
    </location>
</feature>